<gene>
    <name evidence="1" type="ORF">SAMN04489858_10636</name>
</gene>
<accession>A0A1I0F3Q2</accession>
<proteinExistence type="predicted"/>
<evidence type="ECO:0000313" key="2">
    <source>
        <dbReference type="Proteomes" id="UP000199180"/>
    </source>
</evidence>
<dbReference type="Proteomes" id="UP000199180">
    <property type="component" value="Unassembled WGS sequence"/>
</dbReference>
<sequence length="149" mass="17410">MKFSTRLDRDLSADQLFDAISDLPRIERLLMRRGVQVQRIEPDMPQAGAFGWDLAFDWRGKERRLQLSPTKLERPERMSMRGSSESLDLTLDATVVALSRQRARLIFETEIRPRNMRARLMIQTAKLGKAQLDRRFERRILDLVEALQG</sequence>
<evidence type="ECO:0000313" key="1">
    <source>
        <dbReference type="EMBL" id="SET51655.1"/>
    </source>
</evidence>
<dbReference type="SUPFAM" id="SSF55961">
    <property type="entry name" value="Bet v1-like"/>
    <property type="match status" value="1"/>
</dbReference>
<name>A0A1I0F3Q2_9RHOB</name>
<dbReference type="STRING" id="364199.SAMN04489858_10636"/>
<reference evidence="1 2" key="1">
    <citation type="submission" date="2016-10" db="EMBL/GenBank/DDBJ databases">
        <authorList>
            <person name="de Groot N.N."/>
        </authorList>
    </citation>
    <scope>NUCLEOTIDE SEQUENCE [LARGE SCALE GENOMIC DNA]</scope>
    <source>
        <strain evidence="1 2">DSM 17862</strain>
    </source>
</reference>
<organism evidence="1 2">
    <name type="scientific">Paracoccus homiensis</name>
    <dbReference type="NCBI Taxonomy" id="364199"/>
    <lineage>
        <taxon>Bacteria</taxon>
        <taxon>Pseudomonadati</taxon>
        <taxon>Pseudomonadota</taxon>
        <taxon>Alphaproteobacteria</taxon>
        <taxon>Rhodobacterales</taxon>
        <taxon>Paracoccaceae</taxon>
        <taxon>Paracoccus</taxon>
    </lineage>
</organism>
<dbReference type="EMBL" id="FOHO01000006">
    <property type="protein sequence ID" value="SET51655.1"/>
    <property type="molecule type" value="Genomic_DNA"/>
</dbReference>
<protein>
    <recommendedName>
        <fullName evidence="3">Polyketide cyclase / dehydrase and lipid transport</fullName>
    </recommendedName>
</protein>
<keyword evidence="2" id="KW-1185">Reference proteome</keyword>
<dbReference type="OrthoDB" id="7860307at2"/>
<dbReference type="RefSeq" id="WP_090734479.1">
    <property type="nucleotide sequence ID" value="NZ_CP177219.1"/>
</dbReference>
<dbReference type="AlphaFoldDB" id="A0A1I0F3Q2"/>
<evidence type="ECO:0008006" key="3">
    <source>
        <dbReference type="Google" id="ProtNLM"/>
    </source>
</evidence>